<keyword evidence="8" id="KW-0808">Transferase</keyword>
<evidence type="ECO:0000256" key="26">
    <source>
        <dbReference type="ARBA" id="ARBA00048548"/>
    </source>
</evidence>
<evidence type="ECO:0000256" key="13">
    <source>
        <dbReference type="ARBA" id="ARBA00022840"/>
    </source>
</evidence>
<dbReference type="EC" id="2.7.7.48" evidence="3"/>
<dbReference type="InterPro" id="IPR048397">
    <property type="entry name" value="Methyltrans_Mon_CD"/>
</dbReference>
<evidence type="ECO:0000256" key="24">
    <source>
        <dbReference type="ARBA" id="ARBA00047332"/>
    </source>
</evidence>
<keyword evidence="17" id="KW-1035">Host cytoplasm</keyword>
<evidence type="ECO:0000256" key="15">
    <source>
        <dbReference type="ARBA" id="ARBA00022953"/>
    </source>
</evidence>
<keyword evidence="15" id="KW-0693">Viral RNA replication</keyword>
<dbReference type="GO" id="GO:0003968">
    <property type="term" value="F:RNA-directed RNA polymerase activity"/>
    <property type="evidence" value="ECO:0007669"/>
    <property type="project" value="UniProtKB-KW"/>
</dbReference>
<keyword evidence="14" id="KW-0946">Virion</keyword>
<evidence type="ECO:0000256" key="2">
    <source>
        <dbReference type="ARBA" id="ARBA00004328"/>
    </source>
</evidence>
<comment type="catalytic activity">
    <reaction evidence="24">
        <text>a 5'-end (5'-triphosphoguanosine)-adenylyl-adenylyl-cytidylyl-adenosine in mRNA + S-adenosyl-L-methionine = a 5'-end (5'-triphosphoguanosine)-(2'-O-methyladenylyl)-adenylyl-cytidylyl-adenosine in mRNA + S-adenosyl-L-homocysteine + H(+)</text>
        <dbReference type="Rhea" id="RHEA:65380"/>
        <dbReference type="Rhea" id="RHEA-COMP:16797"/>
        <dbReference type="Rhea" id="RHEA-COMP:16801"/>
        <dbReference type="ChEBI" id="CHEBI:15378"/>
        <dbReference type="ChEBI" id="CHEBI:57856"/>
        <dbReference type="ChEBI" id="CHEBI:59789"/>
        <dbReference type="ChEBI" id="CHEBI:156482"/>
        <dbReference type="ChEBI" id="CHEBI:156484"/>
    </reaction>
</comment>
<dbReference type="GO" id="GO:0005524">
    <property type="term" value="F:ATP binding"/>
    <property type="evidence" value="ECO:0007669"/>
    <property type="project" value="UniProtKB-KW"/>
</dbReference>
<protein>
    <recommendedName>
        <fullName evidence="23">Replicase</fullName>
        <ecNumber evidence="21">2.1.1.375</ecNumber>
        <ecNumber evidence="3">2.7.7.48</ecNumber>
        <ecNumber evidence="4">2.7.7.88</ecNumber>
    </recommendedName>
    <alternativeName>
        <fullName evidence="22">Transcriptase</fullName>
    </alternativeName>
</protein>
<evidence type="ECO:0000256" key="4">
    <source>
        <dbReference type="ARBA" id="ARBA00012582"/>
    </source>
</evidence>
<dbReference type="EC" id="2.1.1.375" evidence="21"/>
<keyword evidence="12" id="KW-0378">Hydrolase</keyword>
<evidence type="ECO:0000256" key="8">
    <source>
        <dbReference type="ARBA" id="ARBA00022679"/>
    </source>
</evidence>
<evidence type="ECO:0000256" key="18">
    <source>
        <dbReference type="ARBA" id="ARBA00023268"/>
    </source>
</evidence>
<dbReference type="InterPro" id="IPR025786">
    <property type="entry name" value="Mononega_L_MeTrfase"/>
</dbReference>
<feature type="domain" description="RdRp catalytic" evidence="27">
    <location>
        <begin position="630"/>
        <end position="817"/>
    </location>
</feature>
<dbReference type="Pfam" id="PF14318">
    <property type="entry name" value="Mononeg_mRNAcap"/>
    <property type="match status" value="1"/>
</dbReference>
<dbReference type="InterPro" id="IPR039736">
    <property type="entry name" value="L_poly_C"/>
</dbReference>
<comment type="catalytic activity">
    <reaction evidence="26">
        <text>GTP + H2O = GDP + phosphate + H(+)</text>
        <dbReference type="Rhea" id="RHEA:19669"/>
        <dbReference type="ChEBI" id="CHEBI:15377"/>
        <dbReference type="ChEBI" id="CHEBI:15378"/>
        <dbReference type="ChEBI" id="CHEBI:37565"/>
        <dbReference type="ChEBI" id="CHEBI:43474"/>
        <dbReference type="ChEBI" id="CHEBI:58189"/>
    </reaction>
</comment>
<organism evidence="29 30">
    <name type="scientific">Harlingen virus</name>
    <dbReference type="NCBI Taxonomy" id="1620891"/>
    <lineage>
        <taxon>Viruses</taxon>
        <taxon>Riboviria</taxon>
        <taxon>Orthornavirae</taxon>
        <taxon>Negarnaviricota</taxon>
        <taxon>Haploviricotina</taxon>
        <taxon>Monjiviricetes</taxon>
        <taxon>Mononegavirales</taxon>
        <taxon>Rhabdoviridae</taxon>
        <taxon>Alpharhabdovirinae</taxon>
        <taxon>Barhavirus</taxon>
        <taxon>Barhavirus bahia</taxon>
    </lineage>
</organism>
<dbReference type="Pfam" id="PF00946">
    <property type="entry name" value="Mononeg_RNA_pol"/>
    <property type="match status" value="1"/>
</dbReference>
<dbReference type="InterPro" id="IPR039530">
    <property type="entry name" value="L_methyltransferase_rhabdo"/>
</dbReference>
<dbReference type="Pfam" id="PF14314">
    <property type="entry name" value="Methyltrans_Mon_2nd"/>
    <property type="match status" value="1"/>
</dbReference>
<evidence type="ECO:0000256" key="7">
    <source>
        <dbReference type="ARBA" id="ARBA00022664"/>
    </source>
</evidence>
<keyword evidence="10" id="KW-0548">Nucleotidyltransferase</keyword>
<comment type="catalytic activity">
    <reaction evidence="25">
        <text>a 5'-end (5'-triphosphoguanosine)-adenylyl-adenylyl-cytidylyl-adenosine in mRNA + 2 S-adenosyl-L-methionine = a 5'-end (N(7)-methyl 5'-triphosphoguanosine)-(2'-O-methyladenylyl)-adenylyl-cytidylyl-adenosine in mRNA + 2 S-adenosyl-L-homocysteine + H(+)</text>
        <dbReference type="Rhea" id="RHEA:65376"/>
        <dbReference type="Rhea" id="RHEA-COMP:16797"/>
        <dbReference type="Rhea" id="RHEA-COMP:16798"/>
        <dbReference type="ChEBI" id="CHEBI:15378"/>
        <dbReference type="ChEBI" id="CHEBI:57856"/>
        <dbReference type="ChEBI" id="CHEBI:59789"/>
        <dbReference type="ChEBI" id="CHEBI:156483"/>
        <dbReference type="ChEBI" id="CHEBI:156484"/>
        <dbReference type="EC" id="2.1.1.375"/>
    </reaction>
</comment>
<keyword evidence="7" id="KW-0507">mRNA processing</keyword>
<dbReference type="Proteomes" id="UP000100115">
    <property type="component" value="Segment"/>
</dbReference>
<proteinExistence type="predicted"/>
<evidence type="ECO:0000256" key="1">
    <source>
        <dbReference type="ARBA" id="ARBA00004192"/>
    </source>
</evidence>
<comment type="catalytic activity">
    <reaction evidence="19">
        <text>a 5'-end triphospho-adenylyl-adenylyl-cytidylyl-adenosine in mRNA + GDP + H(+) = a 5'-end (5'-triphosphoguanosine)-adenylyl-adenylyl-cytidylyl-adenosine in mRNA + diphosphate</text>
        <dbReference type="Rhea" id="RHEA:65436"/>
        <dbReference type="Rhea" id="RHEA-COMP:16797"/>
        <dbReference type="Rhea" id="RHEA-COMP:16799"/>
        <dbReference type="ChEBI" id="CHEBI:15378"/>
        <dbReference type="ChEBI" id="CHEBI:33019"/>
        <dbReference type="ChEBI" id="CHEBI:58189"/>
        <dbReference type="ChEBI" id="CHEBI:156484"/>
        <dbReference type="ChEBI" id="CHEBI:156503"/>
        <dbReference type="EC" id="2.7.7.88"/>
    </reaction>
</comment>
<evidence type="ECO:0000256" key="23">
    <source>
        <dbReference type="ARBA" id="ARBA00031012"/>
    </source>
</evidence>
<keyword evidence="11" id="KW-0547">Nucleotide-binding</keyword>
<feature type="domain" description="Mononegavirus-type SAM-dependent 2'-O-MTase" evidence="28">
    <location>
        <begin position="1683"/>
        <end position="1880"/>
    </location>
</feature>
<evidence type="ECO:0000259" key="27">
    <source>
        <dbReference type="PROSITE" id="PS50526"/>
    </source>
</evidence>
<evidence type="ECO:0000256" key="21">
    <source>
        <dbReference type="ARBA" id="ARBA00026099"/>
    </source>
</evidence>
<evidence type="ECO:0000256" key="5">
    <source>
        <dbReference type="ARBA" id="ARBA00022484"/>
    </source>
</evidence>
<evidence type="ECO:0000256" key="12">
    <source>
        <dbReference type="ARBA" id="ARBA00022801"/>
    </source>
</evidence>
<evidence type="ECO:0000313" key="29">
    <source>
        <dbReference type="EMBL" id="AJR28432.1"/>
    </source>
</evidence>
<evidence type="ECO:0000313" key="30">
    <source>
        <dbReference type="Proteomes" id="UP000100115"/>
    </source>
</evidence>
<dbReference type="GO" id="GO:0030430">
    <property type="term" value="C:host cell cytoplasm"/>
    <property type="evidence" value="ECO:0007669"/>
    <property type="project" value="UniProtKB-SubCell"/>
</dbReference>
<evidence type="ECO:0000256" key="25">
    <source>
        <dbReference type="ARBA" id="ARBA00047370"/>
    </source>
</evidence>
<dbReference type="PROSITE" id="PS50526">
    <property type="entry name" value="RDRP_SSRNA_NEG_NONSEG"/>
    <property type="match status" value="1"/>
</dbReference>
<sequence length="2175" mass="251186">MDFSYEQLLDPIDVLEEELYEFDFETDDYTDDDQTPLPNVKYKNLEGKDYNLNSPLISDVIDSGREYIINSKKYFSHERTNPELEQFSKAITAIGFSRFDLRKSSEHHRYMSSYIYGNEKQHMKIEIIPRWKEVLELTRNPVEVTSHKILGSKLQSDQEGYINRLRYITVDGPHARKTRLHQEWEKFSTLHYITYIMNSKAFSDNKNWVREVFETIETSEVDPEMITIIGTGLSKKEVSWIVSENFALNVRTGLFVSKDFLLMIKDVTLARCMSKLSMINRKSPNTTYDMIKFLDSLYESGDKILTRHGNLAYKHIKLLEAACLERWNQLGHKFRPLIPISSSMSDHLRTQLEENQDLYMVSREFFELIGKIEDPWVVAQAYGTFRHWGHPYIDYLNGLKDLEKRVNENIKVDKNYAEKLASDLAFIVLKDQFGKHKRWFAKPNKELDENNPMRKCIENNVWPNTKVILDFGDNWHKLDLLPCFEIPDAIDLSDLYSDKAHSMQYSEVLNYVKYKKSKKNIPALRVIGTLLEKENPNIKEFLQKINDEGLDDDDLIIGLKAKERELKDKGRFFSLMSWNIRLYFVITEYLIKLHFVPLFSGLTVADDLNTVTKKLLSATEGQGLDDYERVYIANSLDYEKWNNRQRYESNEPVFTVMGKFLGYPNLISYTHKIFERSFIYYNGRLDLMGVDGYHIYNLFDDKMVCWHGQLGGFEGVRQKGWSVLNYLILRREAATRNTAPKFLAQGDNQIVITQYTLTSKSTQAIIERELRNIWENNAHIMHRIQQATGRIGLVINNDEVLTSAELLVYGKIPVFRGKLLPLETKRWSRVSTVTNEQIPSFSNSLASSTTTALAVNQHSENPIEVISQHHFFSSFAGTLVTFVNPILGFDPIKYSQLSERNKKLFLLRLIYKDPSVGGVCGTNLLRFFISRFPDPLTETLTWWKILAENSKDKEVVKIALECGNPKFGGINDKTLAMLLEDPMSLNIPGGLSSDTMIKNKIYEGLIHQMGLKLIKNELVVESLTFYNDYKAQFVRWLFSIRPIFPRFISEFYTSTYFYITESVLAIFQNSRTIRKVFSKRFPKEVYLTIVKGEQMSIDSLLTTKRGIVRETIWKCSATKADEMRKLSWGRDMVGITTPHPAEFTQELLCSEGCSEPHIVAKKVIYSDRKLWTKGKMMPYLGTKTKESTSILQPWEKRLEIPLLRKACDLRKAIRWFVEDNSNLAKSIYKNLESMTGIDLREELRNYKRTGSSKHRLRNSRVSNEGNPAIGYNNLTYVTVTTDSLGNINSENYDFMYQSILCWCGVLSSLATNKYRDHETTHFHLKCNDCFRLVKEEILEAPSVYPFPNVKSSVRRMLTQDIKLKYLPRISAPDENTWDTLDVDQKSWHIGRAQGFLWGLNVFTKTTKEVEGDIFPTSITKKVEPENYMDGLHRGFCLGATLSPMYTRYGSLSRMARRKFEGAYWEIVDEAMKTNLPNMIDHKNFKPFLRRTGGDLIKSYPARKEELVLVLKKWFLHKMVSERKNNSIWESKRVIAFADMDTEFVLCLFRLAESILNCYQNEALSAGQARVLGNAKETIDLISKYNNSNINEDEIERLQQILMASDLKDHEVVDSQARHAASDLPELAKSENYNEVIKYEEFRGYGGKTIRLEYQPSDLIDWKGGMVQDLQVPRLKNPLISGVRVVQYSTGAHYKYKDIEREFQIAGDGIFAGDGSGGMGANHLRLHKSARVIFNSKLELEGESLKGLAPAGPGAYTVSGEDVVERCVNYTTCWEEASDLSDEKTWKNFLRLINEYSLDIEVFCCDAEVQDPCITNKIESNILKYISLILNKRTGTLIYKTYFNRLLDPNTITHFLGMFFHRCYGFLPTTQGSFTSEIYIVCQYPKTLDSTSRTELTYTSLFNIYQNIRVMETYQNEFDRACSLLFSDMTEGLIDKTPFLDPEELAIFLTTVGLDTGWALLIAEQLQISCSNKLHPIIILWILGFIISRHLVSITSWFRRGTKFPPSIQLQKMLAALFGIWYGVSYIMNDAESYSRISVLYNQEIYFSLGLTNMVYRKKDNMELGQFSTWKIGPGDNSKLIDIGPKAGITQTMIRAIIVLYKGEHITSIVTKEDKVEGDRILSLFGKGLNLKTLMERTGINYLQIGERNPQEIPYTLEEEVLEEMVEESTGEFDQS</sequence>
<evidence type="ECO:0000256" key="20">
    <source>
        <dbReference type="ARBA" id="ARBA00024499"/>
    </source>
</evidence>
<evidence type="ECO:0000256" key="16">
    <source>
        <dbReference type="ARBA" id="ARBA00023042"/>
    </source>
</evidence>
<evidence type="ECO:0000256" key="17">
    <source>
        <dbReference type="ARBA" id="ARBA00023200"/>
    </source>
</evidence>
<comment type="catalytic activity">
    <reaction evidence="20">
        <text>a 5'-end (5'-triphosphoguanosine)-(2'-O-methyladenylyl)-adenylyl-cytidylyl-adenosine in mRNA + S-adenosyl-L-methionine = a 5'-end (N(7)-methyl 5'-triphosphoguanosine)-(2'-O-methyladenylyl)-adenylyl-cytidylyl-adenosine in mRNA + S-adenosyl-L-homocysteine</text>
        <dbReference type="Rhea" id="RHEA:65440"/>
        <dbReference type="Rhea" id="RHEA-COMP:16798"/>
        <dbReference type="Rhea" id="RHEA-COMP:16801"/>
        <dbReference type="ChEBI" id="CHEBI:57856"/>
        <dbReference type="ChEBI" id="CHEBI:59789"/>
        <dbReference type="ChEBI" id="CHEBI:156482"/>
        <dbReference type="ChEBI" id="CHEBI:156483"/>
    </reaction>
</comment>
<dbReference type="Pfam" id="PF21080">
    <property type="entry name" value="Methyltrans_Mon_1st"/>
    <property type="match status" value="1"/>
</dbReference>
<evidence type="ECO:0000256" key="11">
    <source>
        <dbReference type="ARBA" id="ARBA00022741"/>
    </source>
</evidence>
<accession>A0A0D3R1P6</accession>
<dbReference type="PROSITE" id="PS51590">
    <property type="entry name" value="SAM_MT_MNV_L"/>
    <property type="match status" value="1"/>
</dbReference>
<dbReference type="GO" id="GO:0016787">
    <property type="term" value="F:hydrolase activity"/>
    <property type="evidence" value="ECO:0007669"/>
    <property type="project" value="UniProtKB-KW"/>
</dbReference>
<keyword evidence="18" id="KW-0511">Multifunctional enzyme</keyword>
<keyword evidence="16" id="KW-0506">mRNA capping</keyword>
<dbReference type="GO" id="GO:0044423">
    <property type="term" value="C:virion component"/>
    <property type="evidence" value="ECO:0007669"/>
    <property type="project" value="UniProtKB-KW"/>
</dbReference>
<reference evidence="29 30" key="1">
    <citation type="journal article" date="2015" name="PLoS Pathog.">
        <title>Evolution of genome size and complexity in the rhabdoviridae.</title>
        <authorList>
            <person name="Walker P.J."/>
            <person name="Firth C."/>
            <person name="Widen S.G."/>
            <person name="Blasdell K.R."/>
            <person name="Guzman H."/>
            <person name="Wood T.G."/>
            <person name="Paradkar P.N."/>
            <person name="Holmes E.C."/>
            <person name="Tesh R.B."/>
            <person name="Vasilakis N."/>
        </authorList>
    </citation>
    <scope>NUCLEOTIDE SEQUENCE [LARGE SCALE GENOMIC DNA]</scope>
    <source>
        <strain evidence="29">PV01-3828</strain>
    </source>
</reference>
<name>A0A0D3R1P6_9RHAB</name>
<keyword evidence="5" id="KW-0696">RNA-directed RNA polymerase</keyword>
<evidence type="ECO:0000256" key="22">
    <source>
        <dbReference type="ARBA" id="ARBA00030436"/>
    </source>
</evidence>
<evidence type="ECO:0000256" key="6">
    <source>
        <dbReference type="ARBA" id="ARBA00022603"/>
    </source>
</evidence>
<evidence type="ECO:0000256" key="3">
    <source>
        <dbReference type="ARBA" id="ARBA00012494"/>
    </source>
</evidence>
<dbReference type="EC" id="2.7.7.88" evidence="4"/>
<keyword evidence="6" id="KW-0489">Methyltransferase</keyword>
<dbReference type="InterPro" id="IPR014023">
    <property type="entry name" value="Mononeg_RNA_pol_cat"/>
</dbReference>
<comment type="subcellular location">
    <subcellularLocation>
        <location evidence="1">Host cytoplasm</location>
    </subcellularLocation>
    <subcellularLocation>
        <location evidence="2">Virion</location>
    </subcellularLocation>
</comment>
<dbReference type="InterPro" id="IPR026890">
    <property type="entry name" value="Mononeg_mRNAcap"/>
</dbReference>
<evidence type="ECO:0000256" key="9">
    <source>
        <dbReference type="ARBA" id="ARBA00022691"/>
    </source>
</evidence>
<keyword evidence="13" id="KW-0067">ATP-binding</keyword>
<evidence type="ECO:0000256" key="10">
    <source>
        <dbReference type="ARBA" id="ARBA00022695"/>
    </source>
</evidence>
<dbReference type="EMBL" id="KM205003">
    <property type="protein sequence ID" value="AJR28432.1"/>
    <property type="molecule type" value="Viral_cRNA"/>
</dbReference>
<evidence type="ECO:0000256" key="14">
    <source>
        <dbReference type="ARBA" id="ARBA00022844"/>
    </source>
</evidence>
<evidence type="ECO:0000256" key="19">
    <source>
        <dbReference type="ARBA" id="ARBA00024494"/>
    </source>
</evidence>
<dbReference type="NCBIfam" id="TIGR04198">
    <property type="entry name" value="paramyx_RNAcap"/>
    <property type="match status" value="1"/>
</dbReference>
<keyword evidence="9" id="KW-0949">S-adenosyl-L-methionine</keyword>
<dbReference type="GO" id="GO:0004482">
    <property type="term" value="F:mRNA 5'-cap (guanine-N7-)-methyltransferase activity"/>
    <property type="evidence" value="ECO:0007669"/>
    <property type="project" value="InterPro"/>
</dbReference>
<evidence type="ECO:0000259" key="28">
    <source>
        <dbReference type="PROSITE" id="PS51590"/>
    </source>
</evidence>